<dbReference type="EMBL" id="JBHTBH010000010">
    <property type="protein sequence ID" value="MFC7330062.1"/>
    <property type="molecule type" value="Genomic_DNA"/>
</dbReference>
<comment type="caution">
    <text evidence="3">The sequence shown here is derived from an EMBL/GenBank/DDBJ whole genome shotgun (WGS) entry which is preliminary data.</text>
</comment>
<dbReference type="PROSITE" id="PS51257">
    <property type="entry name" value="PROKAR_LIPOPROTEIN"/>
    <property type="match status" value="1"/>
</dbReference>
<dbReference type="InterPro" id="IPR045642">
    <property type="entry name" value="DUF6406"/>
</dbReference>
<keyword evidence="2" id="KW-0732">Signal</keyword>
<evidence type="ECO:0000313" key="3">
    <source>
        <dbReference type="EMBL" id="MFC7330062.1"/>
    </source>
</evidence>
<evidence type="ECO:0000256" key="1">
    <source>
        <dbReference type="SAM" id="MobiDB-lite"/>
    </source>
</evidence>
<name>A0ABW2KLM7_9ACTN</name>
<feature type="region of interest" description="Disordered" evidence="1">
    <location>
        <begin position="32"/>
        <end position="88"/>
    </location>
</feature>
<dbReference type="Proteomes" id="UP001596540">
    <property type="component" value="Unassembled WGS sequence"/>
</dbReference>
<feature type="chain" id="PRO_5046872366" evidence="2">
    <location>
        <begin position="30"/>
        <end position="140"/>
    </location>
</feature>
<feature type="signal peptide" evidence="2">
    <location>
        <begin position="1"/>
        <end position="29"/>
    </location>
</feature>
<feature type="compositionally biased region" description="Polar residues" evidence="1">
    <location>
        <begin position="38"/>
        <end position="55"/>
    </location>
</feature>
<reference evidence="4" key="1">
    <citation type="journal article" date="2019" name="Int. J. Syst. Evol. Microbiol.">
        <title>The Global Catalogue of Microorganisms (GCM) 10K type strain sequencing project: providing services to taxonomists for standard genome sequencing and annotation.</title>
        <authorList>
            <consortium name="The Broad Institute Genomics Platform"/>
            <consortium name="The Broad Institute Genome Sequencing Center for Infectious Disease"/>
            <person name="Wu L."/>
            <person name="Ma J."/>
        </authorList>
    </citation>
    <scope>NUCLEOTIDE SEQUENCE [LARGE SCALE GENOMIC DNA]</scope>
    <source>
        <strain evidence="4">CGMCC 4.7382</strain>
    </source>
</reference>
<sequence>MTVFDRVRRIGRLAAITALGLGMTFGAAACGGGGQSDDAATSSPAPVLGQNNDRIQLTEGVPFTVDSGDDRTTSLQITGYEDGDEPSVVISSREGEGEATSHTLKLGDTIDIAGETWQVSEIGVSESASMPGSTTLTRAE</sequence>
<keyword evidence="4" id="KW-1185">Reference proteome</keyword>
<protein>
    <submittedName>
        <fullName evidence="3">DUF6406 domain-containing protein</fullName>
    </submittedName>
</protein>
<proteinExistence type="predicted"/>
<evidence type="ECO:0000256" key="2">
    <source>
        <dbReference type="SAM" id="SignalP"/>
    </source>
</evidence>
<evidence type="ECO:0000313" key="4">
    <source>
        <dbReference type="Proteomes" id="UP001596540"/>
    </source>
</evidence>
<dbReference type="RefSeq" id="WP_379872708.1">
    <property type="nucleotide sequence ID" value="NZ_JBHTBH010000010.1"/>
</dbReference>
<accession>A0ABW2KLM7</accession>
<dbReference type="Pfam" id="PF19944">
    <property type="entry name" value="DUF6406"/>
    <property type="match status" value="1"/>
</dbReference>
<gene>
    <name evidence="3" type="ORF">ACFQRF_20235</name>
</gene>
<organism evidence="3 4">
    <name type="scientific">Marinactinospora rubrisoli</name>
    <dbReference type="NCBI Taxonomy" id="2715399"/>
    <lineage>
        <taxon>Bacteria</taxon>
        <taxon>Bacillati</taxon>
        <taxon>Actinomycetota</taxon>
        <taxon>Actinomycetes</taxon>
        <taxon>Streptosporangiales</taxon>
        <taxon>Nocardiopsidaceae</taxon>
        <taxon>Marinactinospora</taxon>
    </lineage>
</organism>